<accession>A0A8S5LLL4</accession>
<proteinExistence type="predicted"/>
<sequence length="127" mass="14516">MYNYMENVTNDAKQAILENLENWDFTDREELEEKANDDLWCDDSVTGNGSGSYTFNAWQAEENLCHNMDELEDACNEFGQDIGEAVKQGAEYCDVTIRCYLLGQAISAAIDELEEEGKIQYKETDEE</sequence>
<organism evidence="1">
    <name type="scientific">Siphoviridae sp. ctKcB20</name>
    <dbReference type="NCBI Taxonomy" id="2827568"/>
    <lineage>
        <taxon>Viruses</taxon>
        <taxon>Duplodnaviria</taxon>
        <taxon>Heunggongvirae</taxon>
        <taxon>Uroviricota</taxon>
        <taxon>Caudoviricetes</taxon>
    </lineage>
</organism>
<protein>
    <submittedName>
        <fullName evidence="1">Transcription initiation factor IIA, gamma subunit, helical domain</fullName>
    </submittedName>
</protein>
<reference evidence="1" key="1">
    <citation type="journal article" date="2021" name="Proc. Natl. Acad. Sci. U.S.A.">
        <title>A Catalog of Tens of Thousands of Viruses from Human Metagenomes Reveals Hidden Associations with Chronic Diseases.</title>
        <authorList>
            <person name="Tisza M.J."/>
            <person name="Buck C.B."/>
        </authorList>
    </citation>
    <scope>NUCLEOTIDE SEQUENCE</scope>
    <source>
        <strain evidence="1">CtKcB20</strain>
    </source>
</reference>
<name>A0A8S5LLL4_9CAUD</name>
<evidence type="ECO:0000313" key="1">
    <source>
        <dbReference type="EMBL" id="DAD70736.1"/>
    </source>
</evidence>
<dbReference type="EMBL" id="BK015870">
    <property type="protein sequence ID" value="DAD70736.1"/>
    <property type="molecule type" value="Genomic_DNA"/>
</dbReference>